<comment type="similarity">
    <text evidence="2">Belongs to the peptidase S54 family.</text>
</comment>
<proteinExistence type="inferred from homology"/>
<keyword evidence="6 7" id="KW-0472">Membrane</keyword>
<evidence type="ECO:0000256" key="1">
    <source>
        <dbReference type="ARBA" id="ARBA00004141"/>
    </source>
</evidence>
<feature type="transmembrane region" description="Helical" evidence="7">
    <location>
        <begin position="137"/>
        <end position="158"/>
    </location>
</feature>
<dbReference type="EMBL" id="JBHTHU010000022">
    <property type="protein sequence ID" value="MFD0752093.1"/>
    <property type="molecule type" value="Genomic_DNA"/>
</dbReference>
<reference evidence="10" key="1">
    <citation type="journal article" date="2019" name="Int. J. Syst. Evol. Microbiol.">
        <title>The Global Catalogue of Microorganisms (GCM) 10K type strain sequencing project: providing services to taxonomists for standard genome sequencing and annotation.</title>
        <authorList>
            <consortium name="The Broad Institute Genomics Platform"/>
            <consortium name="The Broad Institute Genome Sequencing Center for Infectious Disease"/>
            <person name="Wu L."/>
            <person name="Ma J."/>
        </authorList>
    </citation>
    <scope>NUCLEOTIDE SEQUENCE [LARGE SCALE GENOMIC DNA]</scope>
    <source>
        <strain evidence="10">CCUG 63418</strain>
    </source>
</reference>
<keyword evidence="9" id="KW-0645">Protease</keyword>
<keyword evidence="5 7" id="KW-1133">Transmembrane helix</keyword>
<keyword evidence="4 9" id="KW-0378">Hydrolase</keyword>
<dbReference type="RefSeq" id="WP_377102434.1">
    <property type="nucleotide sequence ID" value="NZ_JBHTHU010000022.1"/>
</dbReference>
<dbReference type="PANTHER" id="PTHR43731">
    <property type="entry name" value="RHOMBOID PROTEASE"/>
    <property type="match status" value="1"/>
</dbReference>
<evidence type="ECO:0000256" key="7">
    <source>
        <dbReference type="SAM" id="Phobius"/>
    </source>
</evidence>
<organism evidence="9 10">
    <name type="scientific">Mucilaginibacter calamicampi</name>
    <dbReference type="NCBI Taxonomy" id="1302352"/>
    <lineage>
        <taxon>Bacteria</taxon>
        <taxon>Pseudomonadati</taxon>
        <taxon>Bacteroidota</taxon>
        <taxon>Sphingobacteriia</taxon>
        <taxon>Sphingobacteriales</taxon>
        <taxon>Sphingobacteriaceae</taxon>
        <taxon>Mucilaginibacter</taxon>
    </lineage>
</organism>
<comment type="caution">
    <text evidence="9">The sequence shown here is derived from an EMBL/GenBank/DDBJ whole genome shotgun (WGS) entry which is preliminary data.</text>
</comment>
<dbReference type="InterPro" id="IPR050925">
    <property type="entry name" value="Rhomboid_protease_S54"/>
</dbReference>
<dbReference type="GO" id="GO:0008233">
    <property type="term" value="F:peptidase activity"/>
    <property type="evidence" value="ECO:0007669"/>
    <property type="project" value="UniProtKB-KW"/>
</dbReference>
<dbReference type="GO" id="GO:0006508">
    <property type="term" value="P:proteolysis"/>
    <property type="evidence" value="ECO:0007669"/>
    <property type="project" value="UniProtKB-KW"/>
</dbReference>
<name>A0ABW2Z043_9SPHI</name>
<dbReference type="EC" id="3.4.21.-" evidence="9"/>
<dbReference type="SUPFAM" id="SSF144091">
    <property type="entry name" value="Rhomboid-like"/>
    <property type="match status" value="1"/>
</dbReference>
<feature type="transmembrane region" description="Helical" evidence="7">
    <location>
        <begin position="48"/>
        <end position="75"/>
    </location>
</feature>
<dbReference type="PANTHER" id="PTHR43731:SF14">
    <property type="entry name" value="PRESENILIN-ASSOCIATED RHOMBOID-LIKE PROTEIN, MITOCHONDRIAL"/>
    <property type="match status" value="1"/>
</dbReference>
<gene>
    <name evidence="9" type="ORF">ACFQZS_18200</name>
</gene>
<sequence>MMQYLTLAPVASFIFAITIACSIMAFSNADLYGKMILHPYSVARKQNMFTLITSGLIHADWMHLAFNMFSFYAFAFQLEVLMGHWQFGLLYFASLIISDLPTVAKHKDHYQYHSLGASGAVSAVIFGFILYSPLTTLMIIPIPIPIYAIVFGVLYLLYCHFASKHARDNINHDAHFYGALCGLFITAILHPEILPLFAEQINAKIQYWRQA</sequence>
<protein>
    <submittedName>
        <fullName evidence="9">Rhomboid family intramembrane serine protease</fullName>
        <ecNumber evidence="9">3.4.21.-</ecNumber>
    </submittedName>
</protein>
<accession>A0ABW2Z043</accession>
<evidence type="ECO:0000256" key="2">
    <source>
        <dbReference type="ARBA" id="ARBA00009045"/>
    </source>
</evidence>
<dbReference type="InterPro" id="IPR035952">
    <property type="entry name" value="Rhomboid-like_sf"/>
</dbReference>
<keyword evidence="10" id="KW-1185">Reference proteome</keyword>
<evidence type="ECO:0000256" key="3">
    <source>
        <dbReference type="ARBA" id="ARBA00022692"/>
    </source>
</evidence>
<dbReference type="Pfam" id="PF01694">
    <property type="entry name" value="Rhomboid"/>
    <property type="match status" value="1"/>
</dbReference>
<dbReference type="Proteomes" id="UP001596958">
    <property type="component" value="Unassembled WGS sequence"/>
</dbReference>
<dbReference type="InterPro" id="IPR022764">
    <property type="entry name" value="Peptidase_S54_rhomboid_dom"/>
</dbReference>
<feature type="transmembrane region" description="Helical" evidence="7">
    <location>
        <begin position="81"/>
        <end position="100"/>
    </location>
</feature>
<comment type="subcellular location">
    <subcellularLocation>
        <location evidence="1">Membrane</location>
        <topology evidence="1">Multi-pass membrane protein</topology>
    </subcellularLocation>
</comment>
<evidence type="ECO:0000313" key="9">
    <source>
        <dbReference type="EMBL" id="MFD0752093.1"/>
    </source>
</evidence>
<evidence type="ECO:0000256" key="6">
    <source>
        <dbReference type="ARBA" id="ARBA00023136"/>
    </source>
</evidence>
<evidence type="ECO:0000256" key="5">
    <source>
        <dbReference type="ARBA" id="ARBA00022989"/>
    </source>
</evidence>
<evidence type="ECO:0000313" key="10">
    <source>
        <dbReference type="Proteomes" id="UP001596958"/>
    </source>
</evidence>
<feature type="domain" description="Peptidase S54 rhomboid" evidence="8">
    <location>
        <begin position="46"/>
        <end position="191"/>
    </location>
</feature>
<dbReference type="Gene3D" id="1.20.1540.10">
    <property type="entry name" value="Rhomboid-like"/>
    <property type="match status" value="1"/>
</dbReference>
<feature type="transmembrane region" description="Helical" evidence="7">
    <location>
        <begin position="6"/>
        <end position="27"/>
    </location>
</feature>
<evidence type="ECO:0000259" key="8">
    <source>
        <dbReference type="Pfam" id="PF01694"/>
    </source>
</evidence>
<evidence type="ECO:0000256" key="4">
    <source>
        <dbReference type="ARBA" id="ARBA00022801"/>
    </source>
</evidence>
<feature type="transmembrane region" description="Helical" evidence="7">
    <location>
        <begin position="112"/>
        <end position="131"/>
    </location>
</feature>
<keyword evidence="3 7" id="KW-0812">Transmembrane</keyword>